<dbReference type="EMBL" id="JBHSDK010000058">
    <property type="protein sequence ID" value="MFC4337688.1"/>
    <property type="molecule type" value="Genomic_DNA"/>
</dbReference>
<reference evidence="3" key="1">
    <citation type="journal article" date="2019" name="Int. J. Syst. Evol. Microbiol.">
        <title>The Global Catalogue of Microorganisms (GCM) 10K type strain sequencing project: providing services to taxonomists for standard genome sequencing and annotation.</title>
        <authorList>
            <consortium name="The Broad Institute Genomics Platform"/>
            <consortium name="The Broad Institute Genome Sequencing Center for Infectious Disease"/>
            <person name="Wu L."/>
            <person name="Ma J."/>
        </authorList>
    </citation>
    <scope>NUCLEOTIDE SEQUENCE [LARGE SCALE GENOMIC DNA]</scope>
    <source>
        <strain evidence="3">IBRC-M 10908</strain>
    </source>
</reference>
<dbReference type="InterPro" id="IPR036388">
    <property type="entry name" value="WH-like_DNA-bd_sf"/>
</dbReference>
<dbReference type="InterPro" id="IPR000835">
    <property type="entry name" value="HTH_MarR-typ"/>
</dbReference>
<dbReference type="InterPro" id="IPR036390">
    <property type="entry name" value="WH_DNA-bd_sf"/>
</dbReference>
<feature type="domain" description="HTH marR-type" evidence="1">
    <location>
        <begin position="1"/>
        <end position="150"/>
    </location>
</feature>
<proteinExistence type="predicted"/>
<accession>A0ABV8U4T2</accession>
<keyword evidence="3" id="KW-1185">Reference proteome</keyword>
<dbReference type="SUPFAM" id="SSF46785">
    <property type="entry name" value="Winged helix' DNA-binding domain"/>
    <property type="match status" value="1"/>
</dbReference>
<dbReference type="InterPro" id="IPR039422">
    <property type="entry name" value="MarR/SlyA-like"/>
</dbReference>
<evidence type="ECO:0000313" key="2">
    <source>
        <dbReference type="EMBL" id="MFC4337688.1"/>
    </source>
</evidence>
<dbReference type="PRINTS" id="PR00598">
    <property type="entry name" value="HTHMARR"/>
</dbReference>
<dbReference type="SMART" id="SM00347">
    <property type="entry name" value="HTH_MARR"/>
    <property type="match status" value="1"/>
</dbReference>
<dbReference type="PANTHER" id="PTHR33164:SF99">
    <property type="entry name" value="MARR FAMILY REGULATORY PROTEIN"/>
    <property type="match status" value="1"/>
</dbReference>
<dbReference type="Pfam" id="PF12802">
    <property type="entry name" value="MarR_2"/>
    <property type="match status" value="1"/>
</dbReference>
<comment type="caution">
    <text evidence="2">The sequence shown here is derived from an EMBL/GenBank/DDBJ whole genome shotgun (WGS) entry which is preliminary data.</text>
</comment>
<dbReference type="PROSITE" id="PS50995">
    <property type="entry name" value="HTH_MARR_2"/>
    <property type="match status" value="1"/>
</dbReference>
<organism evidence="2 3">
    <name type="scientific">Salininema proteolyticum</name>
    <dbReference type="NCBI Taxonomy" id="1607685"/>
    <lineage>
        <taxon>Bacteria</taxon>
        <taxon>Bacillati</taxon>
        <taxon>Actinomycetota</taxon>
        <taxon>Actinomycetes</taxon>
        <taxon>Glycomycetales</taxon>
        <taxon>Glycomycetaceae</taxon>
        <taxon>Salininema</taxon>
    </lineage>
</organism>
<evidence type="ECO:0000313" key="3">
    <source>
        <dbReference type="Proteomes" id="UP001595823"/>
    </source>
</evidence>
<sequence length="151" mass="17120">MTSSSSAFDGLTTTGEQWIRVIELHTRVNQFIERALHRRCRLGMNEFLALSACARSEDGEMRMQELTEAISLNQSSVSRLVNRLERTGMTERRKCDFDRRGVYTGITENGRNTLKSAVPVYEEALAEALGHVRLDPQMKDLVARFDLNVGI</sequence>
<dbReference type="PANTHER" id="PTHR33164">
    <property type="entry name" value="TRANSCRIPTIONAL REGULATOR, MARR FAMILY"/>
    <property type="match status" value="1"/>
</dbReference>
<dbReference type="Proteomes" id="UP001595823">
    <property type="component" value="Unassembled WGS sequence"/>
</dbReference>
<dbReference type="Gene3D" id="1.10.10.10">
    <property type="entry name" value="Winged helix-like DNA-binding domain superfamily/Winged helix DNA-binding domain"/>
    <property type="match status" value="1"/>
</dbReference>
<dbReference type="RefSeq" id="WP_380624927.1">
    <property type="nucleotide sequence ID" value="NZ_JBHSDK010000058.1"/>
</dbReference>
<protein>
    <submittedName>
        <fullName evidence="2">MarR family winged helix-turn-helix transcriptional regulator</fullName>
    </submittedName>
</protein>
<evidence type="ECO:0000259" key="1">
    <source>
        <dbReference type="PROSITE" id="PS50995"/>
    </source>
</evidence>
<name>A0ABV8U4T2_9ACTN</name>
<gene>
    <name evidence="2" type="ORF">ACFPET_21065</name>
</gene>